<sequence length="822" mass="91761">MFRSGFSTTLRVVLAFIPFAHTQEVDYSQFVNPFIGSEGAITGYAYGGGDIFVGGAVPFGMVKLGIDTYEDPVNQSALNGGWTPQGKVTGISLLHESGTGGGPKYGYPAQMPLANLEAVNVLDNLTYWQTRNGDDVATVGYFRTHFKSGVTVELSATRHAGLMHYTYPSSSEKHVLVDFSHYLPHPTRSWDSQFYAGGEIEIQPNSSIYTGYTSIANGWNLGPPVTIYVCGEFDSPPDEARTFSGKNTFPVGRHFRSFDNGTTPEPTFHGYSARSGPMGNRVGAIFSWNGTDGSSEIKSRVGISFMSVDKACSYKNEELSSWDIEKTTQAARDEWNRDVFSKIRVSPDGNQTRLALLYSSLYFMHLIPSERVGENPLWENEEPYWDDFYTMWDLFRNQVSLWHLIQPSYYESMIRCLIDMFKNEGFLPDGRSGNYNGLVQGGSNADNVLADAYVKGLRGKINWTEGYAAVKKDAEVLPFFDNNPVDSQGSLKEGRSALDDWIPLGYVSADRNTRAVSKTVEYSLNDFAVAQIAAGEEPGDYDLYMRRSAGWQLSWDPEANSRNFTGFVMPRFSNGTFHKTYNITNCGDCNWSDESYEGTAFEYSFVIPHDVETMIQLMGGPQHFEERLDYVFQPNTSGVDLGVNGLGITAINNVANEPDFGTPYLYNYLNKQYKSVERSRQLATDFYFNSSNGIPGNSDAGALNCWLVWQMLGLYPIVTTPVYLLESPWFEDINITVNHDRTLRIRAEGLDDGDGKQGYYVQSVNINGQPWNKNWFEHEDAGGIMTEGGEILFQLGSEQKVWETGDVPPSPGHIVLDESEKL</sequence>
<dbReference type="GO" id="GO:0005975">
    <property type="term" value="P:carbohydrate metabolic process"/>
    <property type="evidence" value="ECO:0007669"/>
    <property type="project" value="InterPro"/>
</dbReference>
<dbReference type="Gene3D" id="3.30.2080.10">
    <property type="entry name" value="GH92 mannosidase domain"/>
    <property type="match status" value="1"/>
</dbReference>
<dbReference type="Gene3D" id="2.70.98.10">
    <property type="match status" value="1"/>
</dbReference>
<gene>
    <name evidence="4" type="ORF">K505DRAFT_377470</name>
</gene>
<keyword evidence="5" id="KW-1185">Reference proteome</keyword>
<dbReference type="Pfam" id="PF07971">
    <property type="entry name" value="Glyco_hydro_92"/>
    <property type="match status" value="1"/>
</dbReference>
<dbReference type="AlphaFoldDB" id="A0A6A6X2C1"/>
<name>A0A6A6X2C1_9PLEO</name>
<dbReference type="SUPFAM" id="SSF48208">
    <property type="entry name" value="Six-hairpin glycosidases"/>
    <property type="match status" value="1"/>
</dbReference>
<reference evidence="4" key="1">
    <citation type="journal article" date="2020" name="Stud. Mycol.">
        <title>101 Dothideomycetes genomes: a test case for predicting lifestyles and emergence of pathogens.</title>
        <authorList>
            <person name="Haridas S."/>
            <person name="Albert R."/>
            <person name="Binder M."/>
            <person name="Bloem J."/>
            <person name="Labutti K."/>
            <person name="Salamov A."/>
            <person name="Andreopoulos B."/>
            <person name="Baker S."/>
            <person name="Barry K."/>
            <person name="Bills G."/>
            <person name="Bluhm B."/>
            <person name="Cannon C."/>
            <person name="Castanera R."/>
            <person name="Culley D."/>
            <person name="Daum C."/>
            <person name="Ezra D."/>
            <person name="Gonzalez J."/>
            <person name="Henrissat B."/>
            <person name="Kuo A."/>
            <person name="Liang C."/>
            <person name="Lipzen A."/>
            <person name="Lutzoni F."/>
            <person name="Magnuson J."/>
            <person name="Mondo S."/>
            <person name="Nolan M."/>
            <person name="Ohm R."/>
            <person name="Pangilinan J."/>
            <person name="Park H.-J."/>
            <person name="Ramirez L."/>
            <person name="Alfaro M."/>
            <person name="Sun H."/>
            <person name="Tritt A."/>
            <person name="Yoshinaga Y."/>
            <person name="Zwiers L.-H."/>
            <person name="Turgeon B."/>
            <person name="Goodwin S."/>
            <person name="Spatafora J."/>
            <person name="Crous P."/>
            <person name="Grigoriev I."/>
        </authorList>
    </citation>
    <scope>NUCLEOTIDE SEQUENCE</scope>
    <source>
        <strain evidence="4">CBS 109.77</strain>
    </source>
</reference>
<feature type="chain" id="PRO_5025655136" evidence="1">
    <location>
        <begin position="23"/>
        <end position="822"/>
    </location>
</feature>
<dbReference type="GO" id="GO:0006516">
    <property type="term" value="P:glycoprotein catabolic process"/>
    <property type="evidence" value="ECO:0007669"/>
    <property type="project" value="TreeGrafter"/>
</dbReference>
<evidence type="ECO:0000313" key="4">
    <source>
        <dbReference type="EMBL" id="KAF2790516.1"/>
    </source>
</evidence>
<dbReference type="InterPro" id="IPR012939">
    <property type="entry name" value="Glyco_hydro_92"/>
</dbReference>
<feature type="domain" description="Glycosyl hydrolase family 92 N-terminal" evidence="3">
    <location>
        <begin position="30"/>
        <end position="304"/>
    </location>
</feature>
<evidence type="ECO:0000259" key="3">
    <source>
        <dbReference type="Pfam" id="PF17678"/>
    </source>
</evidence>
<dbReference type="Gene3D" id="1.20.1050.60">
    <property type="entry name" value="alpha-1,2-mannosidase"/>
    <property type="match status" value="1"/>
</dbReference>
<dbReference type="GO" id="GO:0005829">
    <property type="term" value="C:cytosol"/>
    <property type="evidence" value="ECO:0007669"/>
    <property type="project" value="TreeGrafter"/>
</dbReference>
<dbReference type="GO" id="GO:0030246">
    <property type="term" value="F:carbohydrate binding"/>
    <property type="evidence" value="ECO:0007669"/>
    <property type="project" value="InterPro"/>
</dbReference>
<dbReference type="InterPro" id="IPR050883">
    <property type="entry name" value="PNGase"/>
</dbReference>
<feature type="domain" description="Glycosyl hydrolase family 92" evidence="2">
    <location>
        <begin position="310"/>
        <end position="796"/>
    </location>
</feature>
<dbReference type="GO" id="GO:0000224">
    <property type="term" value="F:peptide-N4-(N-acetyl-beta-glucosaminyl)asparagine amidase activity"/>
    <property type="evidence" value="ECO:0007669"/>
    <property type="project" value="TreeGrafter"/>
</dbReference>
<dbReference type="PANTHER" id="PTHR12143:SF27">
    <property type="entry name" value="ALPHA-1,2-MANNOSIDASE FAMILY PROTEIN (AFU_ORTHOLOGUE AFUA_5G10520)"/>
    <property type="match status" value="1"/>
</dbReference>
<dbReference type="Proteomes" id="UP000799757">
    <property type="component" value="Unassembled WGS sequence"/>
</dbReference>
<dbReference type="InterPro" id="IPR041371">
    <property type="entry name" value="GH92_N"/>
</dbReference>
<dbReference type="PANTHER" id="PTHR12143">
    <property type="entry name" value="PEPTIDE N-GLYCANASE PNGASE -RELATED"/>
    <property type="match status" value="1"/>
</dbReference>
<keyword evidence="4" id="KW-0378">Hydrolase</keyword>
<dbReference type="GO" id="GO:0005634">
    <property type="term" value="C:nucleus"/>
    <property type="evidence" value="ECO:0007669"/>
    <property type="project" value="TreeGrafter"/>
</dbReference>
<keyword evidence="1" id="KW-0732">Signal</keyword>
<dbReference type="NCBIfam" id="TIGR01180">
    <property type="entry name" value="aman2_put"/>
    <property type="match status" value="1"/>
</dbReference>
<protein>
    <submittedName>
        <fullName evidence="4">Glycoside hydrolase family 92 protein</fullName>
    </submittedName>
</protein>
<dbReference type="InterPro" id="IPR005887">
    <property type="entry name" value="GH92_a_mannosidase_put"/>
</dbReference>
<evidence type="ECO:0000259" key="2">
    <source>
        <dbReference type="Pfam" id="PF07971"/>
    </source>
</evidence>
<dbReference type="FunFam" id="2.70.98.10:FF:000028">
    <property type="entry name" value="Alpha-1,2-mannosidase family protein (AFU_orthologue AFUA_5G10520)"/>
    <property type="match status" value="1"/>
</dbReference>
<dbReference type="EMBL" id="MU002069">
    <property type="protein sequence ID" value="KAF2790516.1"/>
    <property type="molecule type" value="Genomic_DNA"/>
</dbReference>
<evidence type="ECO:0000256" key="1">
    <source>
        <dbReference type="SAM" id="SignalP"/>
    </source>
</evidence>
<accession>A0A6A6X2C1</accession>
<dbReference type="FunFam" id="3.30.2080.10:FF:000012">
    <property type="entry name" value="Uncharacterized protein"/>
    <property type="match status" value="1"/>
</dbReference>
<dbReference type="OrthoDB" id="449263at2759"/>
<organism evidence="4 5">
    <name type="scientific">Melanomma pulvis-pyrius CBS 109.77</name>
    <dbReference type="NCBI Taxonomy" id="1314802"/>
    <lineage>
        <taxon>Eukaryota</taxon>
        <taxon>Fungi</taxon>
        <taxon>Dikarya</taxon>
        <taxon>Ascomycota</taxon>
        <taxon>Pezizomycotina</taxon>
        <taxon>Dothideomycetes</taxon>
        <taxon>Pleosporomycetidae</taxon>
        <taxon>Pleosporales</taxon>
        <taxon>Melanommataceae</taxon>
        <taxon>Melanomma</taxon>
    </lineage>
</organism>
<dbReference type="Pfam" id="PF17678">
    <property type="entry name" value="Glyco_hydro_92N"/>
    <property type="match status" value="1"/>
</dbReference>
<evidence type="ECO:0000313" key="5">
    <source>
        <dbReference type="Proteomes" id="UP000799757"/>
    </source>
</evidence>
<dbReference type="InterPro" id="IPR014718">
    <property type="entry name" value="GH-type_carb-bd"/>
</dbReference>
<dbReference type="Gene3D" id="1.20.1610.10">
    <property type="entry name" value="alpha-1,2-mannosidases domains"/>
    <property type="match status" value="1"/>
</dbReference>
<dbReference type="InterPro" id="IPR008928">
    <property type="entry name" value="6-hairpin_glycosidase_sf"/>
</dbReference>
<feature type="signal peptide" evidence="1">
    <location>
        <begin position="1"/>
        <end position="22"/>
    </location>
</feature>
<dbReference type="FunFam" id="1.20.1050.60:FF:000002">
    <property type="entry name" value="Glycosyl hydrolase family 92"/>
    <property type="match status" value="1"/>
</dbReference>
<proteinExistence type="predicted"/>